<dbReference type="Pfam" id="PF17384">
    <property type="entry name" value="DUF150_C"/>
    <property type="match status" value="1"/>
</dbReference>
<dbReference type="Proteomes" id="UP001465153">
    <property type="component" value="Unassembled WGS sequence"/>
</dbReference>
<evidence type="ECO:0000313" key="6">
    <source>
        <dbReference type="EMBL" id="GAA6167610.1"/>
    </source>
</evidence>
<comment type="function">
    <text evidence="3">Required for maturation of 30S ribosomal subunits.</text>
</comment>
<proteinExistence type="inferred from homology"/>
<dbReference type="PANTHER" id="PTHR33867:SF1">
    <property type="entry name" value="RIBOSOME MATURATION FACTOR RIMP"/>
    <property type="match status" value="1"/>
</dbReference>
<dbReference type="InterPro" id="IPR028989">
    <property type="entry name" value="RimP_N"/>
</dbReference>
<dbReference type="EMBL" id="BAABWN010000004">
    <property type="protein sequence ID" value="GAA6167610.1"/>
    <property type="molecule type" value="Genomic_DNA"/>
</dbReference>
<feature type="domain" description="Ribosome maturation factor RimP C-terminal" evidence="5">
    <location>
        <begin position="113"/>
        <end position="178"/>
    </location>
</feature>
<protein>
    <recommendedName>
        <fullName evidence="3">Ribosome maturation factor RimP</fullName>
    </recommendedName>
</protein>
<dbReference type="InterPro" id="IPR036847">
    <property type="entry name" value="RimP_C_sf"/>
</dbReference>
<evidence type="ECO:0000259" key="5">
    <source>
        <dbReference type="Pfam" id="PF17384"/>
    </source>
</evidence>
<feature type="domain" description="Ribosome maturation factor RimP N-terminal" evidence="4">
    <location>
        <begin position="38"/>
        <end position="110"/>
    </location>
</feature>
<comment type="subcellular location">
    <subcellularLocation>
        <location evidence="3">Cytoplasm</location>
    </subcellularLocation>
</comment>
<dbReference type="SUPFAM" id="SSF74942">
    <property type="entry name" value="YhbC-like, C-terminal domain"/>
    <property type="match status" value="1"/>
</dbReference>
<dbReference type="InterPro" id="IPR028998">
    <property type="entry name" value="RimP_C"/>
</dbReference>
<dbReference type="Pfam" id="PF02576">
    <property type="entry name" value="RimP_N"/>
    <property type="match status" value="1"/>
</dbReference>
<name>A0ABQ0A7N5_9GAMM</name>
<dbReference type="NCBIfam" id="NF000927">
    <property type="entry name" value="PRK00092.1-1"/>
    <property type="match status" value="1"/>
</dbReference>
<keyword evidence="1 3" id="KW-0963">Cytoplasm</keyword>
<comment type="caution">
    <text evidence="6">The sequence shown here is derived from an EMBL/GenBank/DDBJ whole genome shotgun (WGS) entry which is preliminary data.</text>
</comment>
<evidence type="ECO:0000256" key="1">
    <source>
        <dbReference type="ARBA" id="ARBA00022490"/>
    </source>
</evidence>
<evidence type="ECO:0000313" key="7">
    <source>
        <dbReference type="Proteomes" id="UP001465153"/>
    </source>
</evidence>
<accession>A0ABQ0A7N5</accession>
<sequence length="178" mass="20197">MGLRPFFIFWGRHIPISYSLERLLSTYMSARLEQLTALLKPSVEALDCDLWGIEYLSQGRHSTLRIFIEKSSGVSVTDCERVSRQLSSVLDVEDPISGEYVLEVSSPGADRTLFTLEQYTQFIGEQVSIRLRTAFDGKRKFKGQLRGVENEDVVVAVDEEEYLLPISSIEKATIVPQF</sequence>
<dbReference type="InterPro" id="IPR003728">
    <property type="entry name" value="Ribosome_maturation_RimP"/>
</dbReference>
<dbReference type="CDD" id="cd01734">
    <property type="entry name" value="YlxS_C"/>
    <property type="match status" value="1"/>
</dbReference>
<dbReference type="InterPro" id="IPR035956">
    <property type="entry name" value="RimP_N_sf"/>
</dbReference>
<evidence type="ECO:0000259" key="4">
    <source>
        <dbReference type="Pfam" id="PF02576"/>
    </source>
</evidence>
<comment type="similarity">
    <text evidence="3">Belongs to the RimP family.</text>
</comment>
<reference evidence="6 7" key="1">
    <citation type="submission" date="2024-04" db="EMBL/GenBank/DDBJ databases">
        <title>Draft genome sequence of Sessilibacter corallicola NBRC 116591.</title>
        <authorList>
            <person name="Miyakawa T."/>
            <person name="Kusuya Y."/>
            <person name="Miura T."/>
        </authorList>
    </citation>
    <scope>NUCLEOTIDE SEQUENCE [LARGE SCALE GENOMIC DNA]</scope>
    <source>
        <strain evidence="6 7">KU-00831-HH</strain>
    </source>
</reference>
<organism evidence="6 7">
    <name type="scientific">Sessilibacter corallicola</name>
    <dbReference type="NCBI Taxonomy" id="2904075"/>
    <lineage>
        <taxon>Bacteria</taxon>
        <taxon>Pseudomonadati</taxon>
        <taxon>Pseudomonadota</taxon>
        <taxon>Gammaproteobacteria</taxon>
        <taxon>Cellvibrionales</taxon>
        <taxon>Cellvibrionaceae</taxon>
        <taxon>Sessilibacter</taxon>
    </lineage>
</organism>
<keyword evidence="2 3" id="KW-0690">Ribosome biogenesis</keyword>
<dbReference type="HAMAP" id="MF_01077">
    <property type="entry name" value="RimP"/>
    <property type="match status" value="1"/>
</dbReference>
<evidence type="ECO:0000256" key="2">
    <source>
        <dbReference type="ARBA" id="ARBA00022517"/>
    </source>
</evidence>
<gene>
    <name evidence="3 6" type="primary">rimP</name>
    <name evidence="6" type="ORF">NBRC116591_14200</name>
</gene>
<keyword evidence="7" id="KW-1185">Reference proteome</keyword>
<dbReference type="PANTHER" id="PTHR33867">
    <property type="entry name" value="RIBOSOME MATURATION FACTOR RIMP"/>
    <property type="match status" value="1"/>
</dbReference>
<dbReference type="Gene3D" id="3.30.300.70">
    <property type="entry name" value="RimP-like superfamily, N-terminal"/>
    <property type="match status" value="1"/>
</dbReference>
<dbReference type="Gene3D" id="2.30.30.180">
    <property type="entry name" value="Ribosome maturation factor RimP, C-terminal domain"/>
    <property type="match status" value="1"/>
</dbReference>
<dbReference type="SUPFAM" id="SSF75420">
    <property type="entry name" value="YhbC-like, N-terminal domain"/>
    <property type="match status" value="1"/>
</dbReference>
<evidence type="ECO:0000256" key="3">
    <source>
        <dbReference type="HAMAP-Rule" id="MF_01077"/>
    </source>
</evidence>